<name>A0A0A8XXV7_ARUDO</name>
<sequence>MEPGMLLPVSESAWRFSISTIDSGIGLFSLLFLRSMNWRLVKFDIVAGSPPIKLLSLARKVISCLERFPI</sequence>
<accession>A0A0A8XXV7</accession>
<organism evidence="1">
    <name type="scientific">Arundo donax</name>
    <name type="common">Giant reed</name>
    <name type="synonym">Donax arundinaceus</name>
    <dbReference type="NCBI Taxonomy" id="35708"/>
    <lineage>
        <taxon>Eukaryota</taxon>
        <taxon>Viridiplantae</taxon>
        <taxon>Streptophyta</taxon>
        <taxon>Embryophyta</taxon>
        <taxon>Tracheophyta</taxon>
        <taxon>Spermatophyta</taxon>
        <taxon>Magnoliopsida</taxon>
        <taxon>Liliopsida</taxon>
        <taxon>Poales</taxon>
        <taxon>Poaceae</taxon>
        <taxon>PACMAD clade</taxon>
        <taxon>Arundinoideae</taxon>
        <taxon>Arundineae</taxon>
        <taxon>Arundo</taxon>
    </lineage>
</organism>
<reference evidence="1" key="2">
    <citation type="journal article" date="2015" name="Data Brief">
        <title>Shoot transcriptome of the giant reed, Arundo donax.</title>
        <authorList>
            <person name="Barrero R.A."/>
            <person name="Guerrero F.D."/>
            <person name="Moolhuijzen P."/>
            <person name="Goolsby J.A."/>
            <person name="Tidwell J."/>
            <person name="Bellgard S.E."/>
            <person name="Bellgard M.I."/>
        </authorList>
    </citation>
    <scope>NUCLEOTIDE SEQUENCE</scope>
    <source>
        <tissue evidence="1">Shoot tissue taken approximately 20 cm above the soil surface</tissue>
    </source>
</reference>
<evidence type="ECO:0000313" key="1">
    <source>
        <dbReference type="EMBL" id="JAD18844.1"/>
    </source>
</evidence>
<dbReference type="AlphaFoldDB" id="A0A0A8XXV7"/>
<dbReference type="EMBL" id="GBRH01279051">
    <property type="protein sequence ID" value="JAD18844.1"/>
    <property type="molecule type" value="Transcribed_RNA"/>
</dbReference>
<protein>
    <submittedName>
        <fullName evidence="1">Uncharacterized protein</fullName>
    </submittedName>
</protein>
<reference evidence="1" key="1">
    <citation type="submission" date="2014-09" db="EMBL/GenBank/DDBJ databases">
        <authorList>
            <person name="Magalhaes I.L.F."/>
            <person name="Oliveira U."/>
            <person name="Santos F.R."/>
            <person name="Vidigal T.H.D.A."/>
            <person name="Brescovit A.D."/>
            <person name="Santos A.J."/>
        </authorList>
    </citation>
    <scope>NUCLEOTIDE SEQUENCE</scope>
    <source>
        <tissue evidence="1">Shoot tissue taken approximately 20 cm above the soil surface</tissue>
    </source>
</reference>
<proteinExistence type="predicted"/>